<dbReference type="EMBL" id="PIPQ01000002">
    <property type="protein sequence ID" value="RUO42890.1"/>
    <property type="molecule type" value="Genomic_DNA"/>
</dbReference>
<evidence type="ECO:0000259" key="10">
    <source>
        <dbReference type="PROSITE" id="PS51779"/>
    </source>
</evidence>
<dbReference type="GO" id="GO:0005886">
    <property type="term" value="C:plasma membrane"/>
    <property type="evidence" value="ECO:0007669"/>
    <property type="project" value="UniProtKB-SubCell"/>
</dbReference>
<keyword evidence="2 9" id="KW-1003">Cell membrane</keyword>
<dbReference type="Gene3D" id="3.10.20.310">
    <property type="entry name" value="membrane protein fhac"/>
    <property type="match status" value="1"/>
</dbReference>
<evidence type="ECO:0000313" key="11">
    <source>
        <dbReference type="EMBL" id="RUO42890.1"/>
    </source>
</evidence>
<organism evidence="11 12">
    <name type="scientific">Aliidiomarina taiwanensis</name>
    <dbReference type="NCBI Taxonomy" id="946228"/>
    <lineage>
        <taxon>Bacteria</taxon>
        <taxon>Pseudomonadati</taxon>
        <taxon>Pseudomonadota</taxon>
        <taxon>Gammaproteobacteria</taxon>
        <taxon>Alteromonadales</taxon>
        <taxon>Idiomarinaceae</taxon>
        <taxon>Aliidiomarina</taxon>
    </lineage>
</organism>
<dbReference type="InterPro" id="IPR034746">
    <property type="entry name" value="POTRA"/>
</dbReference>
<dbReference type="InterPro" id="IPR026579">
    <property type="entry name" value="FtsQ"/>
</dbReference>
<keyword evidence="6 9" id="KW-1133">Transmembrane helix</keyword>
<keyword evidence="4 9" id="KW-0132">Cell division</keyword>
<feature type="transmembrane region" description="Helical" evidence="9">
    <location>
        <begin position="7"/>
        <end position="31"/>
    </location>
</feature>
<dbReference type="PANTHER" id="PTHR35851">
    <property type="entry name" value="CELL DIVISION PROTEIN FTSQ"/>
    <property type="match status" value="1"/>
</dbReference>
<dbReference type="HAMAP" id="MF_00911">
    <property type="entry name" value="FtsQ_subfam"/>
    <property type="match status" value="1"/>
</dbReference>
<dbReference type="PROSITE" id="PS51257">
    <property type="entry name" value="PROKAR_LIPOPROTEIN"/>
    <property type="match status" value="1"/>
</dbReference>
<evidence type="ECO:0000256" key="2">
    <source>
        <dbReference type="ARBA" id="ARBA00022475"/>
    </source>
</evidence>
<evidence type="ECO:0000256" key="4">
    <source>
        <dbReference type="ARBA" id="ARBA00022618"/>
    </source>
</evidence>
<dbReference type="GO" id="GO:0043093">
    <property type="term" value="P:FtsZ-dependent cytokinesis"/>
    <property type="evidence" value="ECO:0007669"/>
    <property type="project" value="UniProtKB-UniRule"/>
</dbReference>
<evidence type="ECO:0000256" key="9">
    <source>
        <dbReference type="HAMAP-Rule" id="MF_00911"/>
    </source>
</evidence>
<keyword evidence="12" id="KW-1185">Reference proteome</keyword>
<dbReference type="RefSeq" id="WP_157980720.1">
    <property type="nucleotide sequence ID" value="NZ_PIPQ01000002.1"/>
</dbReference>
<dbReference type="OrthoDB" id="9790370at2"/>
<evidence type="ECO:0000256" key="5">
    <source>
        <dbReference type="ARBA" id="ARBA00022692"/>
    </source>
</evidence>
<dbReference type="GO" id="GO:0032153">
    <property type="term" value="C:cell division site"/>
    <property type="evidence" value="ECO:0007669"/>
    <property type="project" value="UniProtKB-UniRule"/>
</dbReference>
<sequence length="242" mass="27302">MTKKQRYEFLAGLSAFIIILLGLAVGCVWLYQTLVDEQQLPITGVIIQGERTYTTNADVVKAIVAEPTGSFFAADSDAIRQRVEGLPWVYSASVRKEWPSTLRIYVVEQEPLAIWNKEQLLNSSGELFAADPSYVVGTVPELEGPEGDADEVVFQFQRIQALLAQGDHHIIRFAMTDRFAVQLWLESGIELRLGREARLERTQRFMDLLPTIRAESERDIAYVDLRYDTGVAVGWHNTQPGE</sequence>
<keyword evidence="8 9" id="KW-0131">Cell cycle</keyword>
<comment type="function">
    <text evidence="9">Essential cell division protein. May link together the upstream cell division proteins, which are predominantly cytoplasmic, with the downstream cell division proteins, which are predominantly periplasmic. May control correct divisome assembly.</text>
</comment>
<dbReference type="Pfam" id="PF08478">
    <property type="entry name" value="POTRA_1"/>
    <property type="match status" value="1"/>
</dbReference>
<name>A0A432X7T0_9GAMM</name>
<dbReference type="GO" id="GO:0090529">
    <property type="term" value="P:cell septum assembly"/>
    <property type="evidence" value="ECO:0007669"/>
    <property type="project" value="InterPro"/>
</dbReference>
<keyword evidence="7 9" id="KW-0472">Membrane</keyword>
<accession>A0A432X7T0</accession>
<proteinExistence type="inferred from homology"/>
<evidence type="ECO:0000256" key="7">
    <source>
        <dbReference type="ARBA" id="ARBA00023136"/>
    </source>
</evidence>
<dbReference type="Gene3D" id="3.40.50.11690">
    <property type="entry name" value="Cell division protein FtsQ/DivIB"/>
    <property type="match status" value="1"/>
</dbReference>
<dbReference type="InterPro" id="IPR013685">
    <property type="entry name" value="POTRA_FtsQ_type"/>
</dbReference>
<comment type="similarity">
    <text evidence="9">Belongs to the FtsQ/DivIB family. FtsQ subfamily.</text>
</comment>
<dbReference type="InterPro" id="IPR005548">
    <property type="entry name" value="Cell_div_FtsQ/DivIB_C"/>
</dbReference>
<comment type="subcellular location">
    <subcellularLocation>
        <location evidence="9">Cell inner membrane</location>
        <topology evidence="9">Single-pass type II membrane protein</topology>
    </subcellularLocation>
    <subcellularLocation>
        <location evidence="1">Membrane</location>
    </subcellularLocation>
    <text evidence="9">Localizes to the division septum.</text>
</comment>
<dbReference type="PROSITE" id="PS51779">
    <property type="entry name" value="POTRA"/>
    <property type="match status" value="1"/>
</dbReference>
<keyword evidence="3 9" id="KW-0997">Cell inner membrane</keyword>
<gene>
    <name evidence="9" type="primary">ftsQ</name>
    <name evidence="11" type="ORF">CWE15_05675</name>
</gene>
<comment type="subunit">
    <text evidence="9">Part of a complex composed of FtsB, FtsL and FtsQ.</text>
</comment>
<dbReference type="AlphaFoldDB" id="A0A432X7T0"/>
<evidence type="ECO:0000256" key="3">
    <source>
        <dbReference type="ARBA" id="ARBA00022519"/>
    </source>
</evidence>
<comment type="caution">
    <text evidence="11">The sequence shown here is derived from an EMBL/GenBank/DDBJ whole genome shotgun (WGS) entry which is preliminary data.</text>
</comment>
<dbReference type="Proteomes" id="UP000286976">
    <property type="component" value="Unassembled WGS sequence"/>
</dbReference>
<evidence type="ECO:0000256" key="1">
    <source>
        <dbReference type="ARBA" id="ARBA00004370"/>
    </source>
</evidence>
<keyword evidence="5 9" id="KW-0812">Transmembrane</keyword>
<dbReference type="InterPro" id="IPR045335">
    <property type="entry name" value="FtsQ_C_sf"/>
</dbReference>
<evidence type="ECO:0000313" key="12">
    <source>
        <dbReference type="Proteomes" id="UP000286976"/>
    </source>
</evidence>
<evidence type="ECO:0000256" key="8">
    <source>
        <dbReference type="ARBA" id="ARBA00023306"/>
    </source>
</evidence>
<dbReference type="Pfam" id="PF03799">
    <property type="entry name" value="FtsQ_DivIB_C"/>
    <property type="match status" value="1"/>
</dbReference>
<protein>
    <recommendedName>
        <fullName evidence="9">Cell division protein FtsQ</fullName>
    </recommendedName>
</protein>
<feature type="domain" description="POTRA" evidence="10">
    <location>
        <begin position="40"/>
        <end position="109"/>
    </location>
</feature>
<evidence type="ECO:0000256" key="6">
    <source>
        <dbReference type="ARBA" id="ARBA00022989"/>
    </source>
</evidence>
<reference evidence="11 12" key="1">
    <citation type="journal article" date="2011" name="Front. Microbiol.">
        <title>Genomic signatures of strain selection and enhancement in Bacillus atrophaeus var. globigii, a historical biowarfare simulant.</title>
        <authorList>
            <person name="Gibbons H.S."/>
            <person name="Broomall S.M."/>
            <person name="McNew L.A."/>
            <person name="Daligault H."/>
            <person name="Chapman C."/>
            <person name="Bruce D."/>
            <person name="Karavis M."/>
            <person name="Krepps M."/>
            <person name="McGregor P.A."/>
            <person name="Hong C."/>
            <person name="Park K.H."/>
            <person name="Akmal A."/>
            <person name="Feldman A."/>
            <person name="Lin J.S."/>
            <person name="Chang W.E."/>
            <person name="Higgs B.W."/>
            <person name="Demirev P."/>
            <person name="Lindquist J."/>
            <person name="Liem A."/>
            <person name="Fochler E."/>
            <person name="Read T.D."/>
            <person name="Tapia R."/>
            <person name="Johnson S."/>
            <person name="Bishop-Lilly K.A."/>
            <person name="Detter C."/>
            <person name="Han C."/>
            <person name="Sozhamannan S."/>
            <person name="Rosenzweig C.N."/>
            <person name="Skowronski E.W."/>
        </authorList>
    </citation>
    <scope>NUCLEOTIDE SEQUENCE [LARGE SCALE GENOMIC DNA]</scope>
    <source>
        <strain evidence="11 12">AIT1</strain>
    </source>
</reference>
<dbReference type="PANTHER" id="PTHR35851:SF1">
    <property type="entry name" value="CELL DIVISION PROTEIN FTSQ"/>
    <property type="match status" value="1"/>
</dbReference>